<dbReference type="PANTHER" id="PTHR35936">
    <property type="entry name" value="MEMBRANE-BOUND LYTIC MUREIN TRANSGLYCOSYLASE F"/>
    <property type="match status" value="1"/>
</dbReference>
<organism evidence="4 5">
    <name type="scientific">Mesorhizobium kowhaii</name>
    <dbReference type="NCBI Taxonomy" id="1300272"/>
    <lineage>
        <taxon>Bacteria</taxon>
        <taxon>Pseudomonadati</taxon>
        <taxon>Pseudomonadota</taxon>
        <taxon>Alphaproteobacteria</taxon>
        <taxon>Hyphomicrobiales</taxon>
        <taxon>Phyllobacteriaceae</taxon>
        <taxon>Mesorhizobium</taxon>
    </lineage>
</organism>
<dbReference type="PANTHER" id="PTHR35936:SF17">
    <property type="entry name" value="ARGININE-BINDING EXTRACELLULAR PROTEIN ARTP"/>
    <property type="match status" value="1"/>
</dbReference>
<keyword evidence="5" id="KW-1185">Reference proteome</keyword>
<feature type="domain" description="Ionotropic glutamate receptor C-terminal" evidence="3">
    <location>
        <begin position="38"/>
        <end position="255"/>
    </location>
</feature>
<dbReference type="GO" id="GO:0015276">
    <property type="term" value="F:ligand-gated monoatomic ion channel activity"/>
    <property type="evidence" value="ECO:0007669"/>
    <property type="project" value="InterPro"/>
</dbReference>
<feature type="domain" description="Solute-binding protein family 3/N-terminal" evidence="2">
    <location>
        <begin position="38"/>
        <end position="256"/>
    </location>
</feature>
<dbReference type="GO" id="GO:0016020">
    <property type="term" value="C:membrane"/>
    <property type="evidence" value="ECO:0007669"/>
    <property type="project" value="InterPro"/>
</dbReference>
<sequence>MAIVGAAIVVSTASASQAACELTGKKGSDPFKPAVAGTLTVETSLPSPGWWNGDTPDTIKDGYEYCLAANIANRAGLDGVTVVNVAFDALVAGRTKDFDLALSSISVTDARKKVVDFSAPYFNSDIGVVVKKGTTYSSDTVKDLRIGVKQASTGASFADKNLHPAAVKVFPDDSSAITSLVAGQIDAFIHDTSIVLGHAANSHGKLEVVGQYHTGETYGAIYPKSSPNAATLDKIIADLKNDGTLDKLAKTYLTGVWGADPTAIPYLQP</sequence>
<dbReference type="SMART" id="SM00079">
    <property type="entry name" value="PBPe"/>
    <property type="match status" value="1"/>
</dbReference>
<keyword evidence="1" id="KW-0732">Signal</keyword>
<evidence type="ECO:0000259" key="2">
    <source>
        <dbReference type="SMART" id="SM00062"/>
    </source>
</evidence>
<comment type="caution">
    <text evidence="4">The sequence shown here is derived from an EMBL/GenBank/DDBJ whole genome shotgun (WGS) entry which is preliminary data.</text>
</comment>
<dbReference type="Pfam" id="PF00497">
    <property type="entry name" value="SBP_bac_3"/>
    <property type="match status" value="1"/>
</dbReference>
<dbReference type="Gene3D" id="3.40.190.10">
    <property type="entry name" value="Periplasmic binding protein-like II"/>
    <property type="match status" value="2"/>
</dbReference>
<dbReference type="InterPro" id="IPR001320">
    <property type="entry name" value="Iontro_rcpt_C"/>
</dbReference>
<accession>A0A2W7C6S4</accession>
<name>A0A2W7C6S4_9HYPH</name>
<dbReference type="AlphaFoldDB" id="A0A2W7C6S4"/>
<protein>
    <submittedName>
        <fullName evidence="4">Amino acid ABC transporter substrate-binding protein</fullName>
    </submittedName>
</protein>
<evidence type="ECO:0000313" key="5">
    <source>
        <dbReference type="Proteomes" id="UP000248616"/>
    </source>
</evidence>
<dbReference type="Proteomes" id="UP000248616">
    <property type="component" value="Unassembled WGS sequence"/>
</dbReference>
<dbReference type="CDD" id="cd13530">
    <property type="entry name" value="PBP2_peptides_like"/>
    <property type="match status" value="1"/>
</dbReference>
<dbReference type="SUPFAM" id="SSF53850">
    <property type="entry name" value="Periplasmic binding protein-like II"/>
    <property type="match status" value="1"/>
</dbReference>
<evidence type="ECO:0000259" key="3">
    <source>
        <dbReference type="SMART" id="SM00079"/>
    </source>
</evidence>
<dbReference type="EMBL" id="MZXV01000017">
    <property type="protein sequence ID" value="PZV38872.1"/>
    <property type="molecule type" value="Genomic_DNA"/>
</dbReference>
<reference evidence="5" key="1">
    <citation type="submission" date="2017-03" db="EMBL/GenBank/DDBJ databases">
        <authorList>
            <person name="Safronova V.I."/>
            <person name="Sazanova A.L."/>
            <person name="Chirak E.R."/>
        </authorList>
    </citation>
    <scope>NUCLEOTIDE SEQUENCE [LARGE SCALE GENOMIC DNA]</scope>
    <source>
        <strain evidence="5">Ach-343</strain>
    </source>
</reference>
<evidence type="ECO:0000256" key="1">
    <source>
        <dbReference type="ARBA" id="ARBA00022729"/>
    </source>
</evidence>
<dbReference type="InterPro" id="IPR001638">
    <property type="entry name" value="Solute-binding_3/MltF_N"/>
</dbReference>
<gene>
    <name evidence="4" type="ORF">B5V02_09245</name>
</gene>
<dbReference type="SMART" id="SM00062">
    <property type="entry name" value="PBPb"/>
    <property type="match status" value="1"/>
</dbReference>
<dbReference type="OrthoDB" id="6192933at2"/>
<proteinExistence type="predicted"/>
<evidence type="ECO:0000313" key="4">
    <source>
        <dbReference type="EMBL" id="PZV38872.1"/>
    </source>
</evidence>